<dbReference type="Proteomes" id="UP000829685">
    <property type="component" value="Unassembled WGS sequence"/>
</dbReference>
<comment type="caution">
    <text evidence="1">The sequence shown here is derived from an EMBL/GenBank/DDBJ whole genome shotgun (WGS) entry which is preliminary data.</text>
</comment>
<gene>
    <name evidence="1" type="ORF">JX265_008354</name>
</gene>
<reference evidence="1" key="1">
    <citation type="submission" date="2021-03" db="EMBL/GenBank/DDBJ databases">
        <title>Revisited historic fungal species revealed as producer of novel bioactive compounds through whole genome sequencing and comparative genomics.</title>
        <authorList>
            <person name="Vignolle G.A."/>
            <person name="Hochenegger N."/>
            <person name="Mach R.L."/>
            <person name="Mach-Aigner A.R."/>
            <person name="Javad Rahimi M."/>
            <person name="Salim K.A."/>
            <person name="Chan C.M."/>
            <person name="Lim L.B.L."/>
            <person name="Cai F."/>
            <person name="Druzhinina I.S."/>
            <person name="U'Ren J.M."/>
            <person name="Derntl C."/>
        </authorList>
    </citation>
    <scope>NUCLEOTIDE SEQUENCE</scope>
    <source>
        <strain evidence="1">TUCIM 5799</strain>
    </source>
</reference>
<evidence type="ECO:0000313" key="2">
    <source>
        <dbReference type="Proteomes" id="UP000829685"/>
    </source>
</evidence>
<accession>A0A9Q0ANM9</accession>
<dbReference type="AlphaFoldDB" id="A0A9Q0ANM9"/>
<proteinExistence type="predicted"/>
<dbReference type="SUPFAM" id="SSF54427">
    <property type="entry name" value="NTF2-like"/>
    <property type="match status" value="1"/>
</dbReference>
<dbReference type="Gene3D" id="3.10.450.50">
    <property type="match status" value="1"/>
</dbReference>
<dbReference type="InterPro" id="IPR032710">
    <property type="entry name" value="NTF2-like_dom_sf"/>
</dbReference>
<organism evidence="1 2">
    <name type="scientific">Neoarthrinium moseri</name>
    <dbReference type="NCBI Taxonomy" id="1658444"/>
    <lineage>
        <taxon>Eukaryota</taxon>
        <taxon>Fungi</taxon>
        <taxon>Dikarya</taxon>
        <taxon>Ascomycota</taxon>
        <taxon>Pezizomycotina</taxon>
        <taxon>Sordariomycetes</taxon>
        <taxon>Xylariomycetidae</taxon>
        <taxon>Amphisphaeriales</taxon>
        <taxon>Apiosporaceae</taxon>
        <taxon>Neoarthrinium</taxon>
    </lineage>
</organism>
<name>A0A9Q0ANM9_9PEZI</name>
<dbReference type="EMBL" id="JAFIMR010000023">
    <property type="protein sequence ID" value="KAI1864630.1"/>
    <property type="molecule type" value="Genomic_DNA"/>
</dbReference>
<keyword evidence="2" id="KW-1185">Reference proteome</keyword>
<protein>
    <recommendedName>
        <fullName evidence="3">SnoaL-like domain-containing protein</fullName>
    </recommendedName>
</protein>
<sequence length="153" mass="18170">MSTHSYKYKAFVERGIDALNANNMEAFLNPSGFSAHFIKYLLPQSMNWPPQTREEWYEDLKSGFVGQNYVEWKVTIQSYWEDTRDRSAIIWCTERGTFVGDRNYEMDYVMRYKFDEEGKLLKLWELTDSHLQKSLENKHQEKGDADNDEASLE</sequence>
<evidence type="ECO:0000313" key="1">
    <source>
        <dbReference type="EMBL" id="KAI1864630.1"/>
    </source>
</evidence>
<evidence type="ECO:0008006" key="3">
    <source>
        <dbReference type="Google" id="ProtNLM"/>
    </source>
</evidence>